<keyword evidence="2" id="KW-1185">Reference proteome</keyword>
<comment type="caution">
    <text evidence="1">The sequence shown here is derived from an EMBL/GenBank/DDBJ whole genome shotgun (WGS) entry which is preliminary data.</text>
</comment>
<reference evidence="1 2" key="1">
    <citation type="submission" date="2023-01" db="EMBL/GenBank/DDBJ databases">
        <title>Analysis of 21 Apiospora genomes using comparative genomics revels a genus with tremendous synthesis potential of carbohydrate active enzymes and secondary metabolites.</title>
        <authorList>
            <person name="Sorensen T."/>
        </authorList>
    </citation>
    <scope>NUCLEOTIDE SEQUENCE [LARGE SCALE GENOMIC DNA]</scope>
    <source>
        <strain evidence="1 2">CBS 117206</strain>
    </source>
</reference>
<dbReference type="EMBL" id="JAQQWP010000008">
    <property type="protein sequence ID" value="KAK8106340.1"/>
    <property type="molecule type" value="Genomic_DNA"/>
</dbReference>
<name>A0AAW0QK97_9PEZI</name>
<sequence>MNRPLELREDVLGRQLELVEVGVLDHAVSVEAVGRRLAAEQQLQEGLELVAVDVARHVGGAGRGQLVGGDQGRPELDDVGVLVRVPVVAVEQELVRLQQVLVVHHGAGHRGRGRGRGGARGSAMAAAAAVALRRACRAHALEEKDPQVSCLGLEELVDEPGHADGVGRLVVSLQ</sequence>
<gene>
    <name evidence="1" type="ORF">PG999_009699</name>
</gene>
<evidence type="ECO:0000313" key="2">
    <source>
        <dbReference type="Proteomes" id="UP001392437"/>
    </source>
</evidence>
<evidence type="ECO:0000313" key="1">
    <source>
        <dbReference type="EMBL" id="KAK8106340.1"/>
    </source>
</evidence>
<organism evidence="1 2">
    <name type="scientific">Apiospora kogelbergensis</name>
    <dbReference type="NCBI Taxonomy" id="1337665"/>
    <lineage>
        <taxon>Eukaryota</taxon>
        <taxon>Fungi</taxon>
        <taxon>Dikarya</taxon>
        <taxon>Ascomycota</taxon>
        <taxon>Pezizomycotina</taxon>
        <taxon>Sordariomycetes</taxon>
        <taxon>Xylariomycetidae</taxon>
        <taxon>Amphisphaeriales</taxon>
        <taxon>Apiosporaceae</taxon>
        <taxon>Apiospora</taxon>
    </lineage>
</organism>
<dbReference type="AlphaFoldDB" id="A0AAW0QK97"/>
<accession>A0AAW0QK97</accession>
<proteinExistence type="predicted"/>
<protein>
    <submittedName>
        <fullName evidence="1">Uncharacterized protein</fullName>
    </submittedName>
</protein>
<dbReference type="Proteomes" id="UP001392437">
    <property type="component" value="Unassembled WGS sequence"/>
</dbReference>